<dbReference type="KEGG" id="mme:Marme_0085"/>
<sequence>MTTQKTTSESVLEAIKLSAQIEDLLVSRNLRGMKTVQASLRKGYCLRAAMMMHECDGHVLIGTGFPVADTFETDGPVGAISLYRAFEAVGARPIMVCGDPLASAIAEEFTVEKLPIGDVFISDRMAQAARILEKYQPQLVISIERPGQAEDASYYNMRGESIVVNSASFDEIIYEAGCPTIAIGDGGNEIGMGNVRPALRGLDIKPAVTRCNELIVADVSNWGGHALVAMMGWLSGKDLLADFDNRDVLSYLSERGSVDGVTRENTLTEDGLSVEYGDKMLHGLRNLTGFKDK</sequence>
<evidence type="ECO:0000259" key="1">
    <source>
        <dbReference type="Pfam" id="PF14336"/>
    </source>
</evidence>
<keyword evidence="3" id="KW-1185">Reference proteome</keyword>
<dbReference type="AlphaFoldDB" id="F2JVD3"/>
<dbReference type="Pfam" id="PF14336">
    <property type="entry name" value="GLUCM-like_C"/>
    <property type="match status" value="1"/>
</dbReference>
<dbReference type="Gene3D" id="3.90.1640.20">
    <property type="entry name" value="TON_0340"/>
    <property type="match status" value="1"/>
</dbReference>
<dbReference type="HOGENOM" id="CLU_062537_1_0_6"/>
<dbReference type="InterPro" id="IPR025504">
    <property type="entry name" value="GLUCM_C"/>
</dbReference>
<dbReference type="PATRIC" id="fig|717774.3.peg.88"/>
<dbReference type="PANTHER" id="PTHR32022:SF10">
    <property type="entry name" value="D-GLUTAMATE CYCLASE, MITOCHONDRIAL"/>
    <property type="match status" value="1"/>
</dbReference>
<evidence type="ECO:0000313" key="2">
    <source>
        <dbReference type="EMBL" id="ADZ89391.1"/>
    </source>
</evidence>
<dbReference type="eggNOG" id="ENOG502Z7HZ">
    <property type="taxonomic scope" value="Bacteria"/>
</dbReference>
<protein>
    <recommendedName>
        <fullName evidence="1">D-glutamate cyclase-like C-terminal domain-containing protein</fullName>
    </recommendedName>
</protein>
<reference evidence="2 3" key="1">
    <citation type="journal article" date="2012" name="Stand. Genomic Sci.">
        <title>Complete genome sequence of the melanogenic marine bacterium Marinomonas mediterranea type strain (MMB-1(T)).</title>
        <authorList>
            <person name="Lucas-Elio P."/>
            <person name="Goodwin L."/>
            <person name="Woyke T."/>
            <person name="Pitluck S."/>
            <person name="Nolan M."/>
            <person name="Kyrpides N.C."/>
            <person name="Detter J.C."/>
            <person name="Copeland A."/>
            <person name="Teshima H."/>
            <person name="Bruce D."/>
            <person name="Detter C."/>
            <person name="Tapia R."/>
            <person name="Han S."/>
            <person name="Land M.L."/>
            <person name="Ivanova N."/>
            <person name="Mikhailova N."/>
            <person name="Johnston A.W."/>
            <person name="Sanchez-Amat A."/>
        </authorList>
    </citation>
    <scope>NUCLEOTIDE SEQUENCE [LARGE SCALE GENOMIC DNA]</scope>
    <source>
        <strain evidence="3">ATCC 700492 / JCM 21426 / NBRC 103028 / MMB-1</strain>
    </source>
</reference>
<organism evidence="2 3">
    <name type="scientific">Marinomonas mediterranea (strain ATCC 700492 / JCM 21426 / NBRC 103028 / MMB-1)</name>
    <dbReference type="NCBI Taxonomy" id="717774"/>
    <lineage>
        <taxon>Bacteria</taxon>
        <taxon>Pseudomonadati</taxon>
        <taxon>Pseudomonadota</taxon>
        <taxon>Gammaproteobacteria</taxon>
        <taxon>Oceanospirillales</taxon>
        <taxon>Oceanospirillaceae</taxon>
        <taxon>Marinomonas</taxon>
    </lineage>
</organism>
<dbReference type="PANTHER" id="PTHR32022">
    <property type="entry name" value="D-GLUTAMATE CYCLASE, MITOCHONDRIAL"/>
    <property type="match status" value="1"/>
</dbReference>
<accession>F2JVD3</accession>
<dbReference type="Proteomes" id="UP000001062">
    <property type="component" value="Chromosome"/>
</dbReference>
<gene>
    <name evidence="2" type="ordered locus">Marme_0085</name>
</gene>
<dbReference type="EMBL" id="CP002583">
    <property type="protein sequence ID" value="ADZ89391.1"/>
    <property type="molecule type" value="Genomic_DNA"/>
</dbReference>
<dbReference type="STRING" id="717774.Marme_0085"/>
<feature type="domain" description="D-glutamate cyclase-like C-terminal" evidence="1">
    <location>
        <begin position="21"/>
        <end position="285"/>
    </location>
</feature>
<dbReference type="RefSeq" id="WP_013659298.1">
    <property type="nucleotide sequence ID" value="NC_015276.1"/>
</dbReference>
<proteinExistence type="predicted"/>
<evidence type="ECO:0000313" key="3">
    <source>
        <dbReference type="Proteomes" id="UP000001062"/>
    </source>
</evidence>
<name>F2JVD3_MARM1</name>